<dbReference type="RefSeq" id="WP_039648247.1">
    <property type="nucleotide sequence ID" value="NZ_JXBL01000001.1"/>
</dbReference>
<dbReference type="AlphaFoldDB" id="A0A0C1U9B6"/>
<evidence type="ECO:0000313" key="2">
    <source>
        <dbReference type="Proteomes" id="UP000031433"/>
    </source>
</evidence>
<gene>
    <name evidence="1" type="ORF">SE37_06915</name>
</gene>
<accession>A0A0C1U9B6</accession>
<keyword evidence="2" id="KW-1185">Reference proteome</keyword>
<evidence type="ECO:0000313" key="1">
    <source>
        <dbReference type="EMBL" id="KIE44165.1"/>
    </source>
</evidence>
<reference evidence="1 2" key="1">
    <citation type="submission" date="2015-01" db="EMBL/GenBank/DDBJ databases">
        <title>Genome sequence of the anaerobic bacterium Geobacter soli GSS01, a dissimilatory Fe(III) reducer from soil.</title>
        <authorList>
            <person name="Yang G."/>
            <person name="Zhou S."/>
        </authorList>
    </citation>
    <scope>NUCLEOTIDE SEQUENCE [LARGE SCALE GENOMIC DNA]</scope>
    <source>
        <strain evidence="1 2">GSS01</strain>
    </source>
</reference>
<dbReference type="EMBL" id="JXBL01000001">
    <property type="protein sequence ID" value="KIE44165.1"/>
    <property type="molecule type" value="Genomic_DNA"/>
</dbReference>
<sequence>MEENQKQPRLCSEIQLFDLCEEGAADVCGHRDGRYCTKGDLLARFEAIADDDRSPEQYFAEELDDAEGADDLGYDEAFGVDEYGEEDEE</sequence>
<protein>
    <submittedName>
        <fullName evidence="1">Uncharacterized protein</fullName>
    </submittedName>
</protein>
<organism evidence="1 2">
    <name type="scientific">Geobacter soli</name>
    <dbReference type="NCBI Taxonomy" id="1510391"/>
    <lineage>
        <taxon>Bacteria</taxon>
        <taxon>Pseudomonadati</taxon>
        <taxon>Thermodesulfobacteriota</taxon>
        <taxon>Desulfuromonadia</taxon>
        <taxon>Geobacterales</taxon>
        <taxon>Geobacteraceae</taxon>
        <taxon>Geobacter</taxon>
    </lineage>
</organism>
<name>A0A0C1U9B6_9BACT</name>
<proteinExistence type="predicted"/>
<comment type="caution">
    <text evidence="1">The sequence shown here is derived from an EMBL/GenBank/DDBJ whole genome shotgun (WGS) entry which is preliminary data.</text>
</comment>
<dbReference type="Proteomes" id="UP000031433">
    <property type="component" value="Unassembled WGS sequence"/>
</dbReference>